<evidence type="ECO:0000313" key="2">
    <source>
        <dbReference type="Proteomes" id="UP001153076"/>
    </source>
</evidence>
<name>A0A9Q1GUT7_9CARY</name>
<organism evidence="1 2">
    <name type="scientific">Carnegiea gigantea</name>
    <dbReference type="NCBI Taxonomy" id="171969"/>
    <lineage>
        <taxon>Eukaryota</taxon>
        <taxon>Viridiplantae</taxon>
        <taxon>Streptophyta</taxon>
        <taxon>Embryophyta</taxon>
        <taxon>Tracheophyta</taxon>
        <taxon>Spermatophyta</taxon>
        <taxon>Magnoliopsida</taxon>
        <taxon>eudicotyledons</taxon>
        <taxon>Gunneridae</taxon>
        <taxon>Pentapetalae</taxon>
        <taxon>Caryophyllales</taxon>
        <taxon>Cactineae</taxon>
        <taxon>Cactaceae</taxon>
        <taxon>Cactoideae</taxon>
        <taxon>Echinocereeae</taxon>
        <taxon>Carnegiea</taxon>
    </lineage>
</organism>
<reference evidence="1" key="1">
    <citation type="submission" date="2022-04" db="EMBL/GenBank/DDBJ databases">
        <title>Carnegiea gigantea Genome sequencing and assembly v2.</title>
        <authorList>
            <person name="Copetti D."/>
            <person name="Sanderson M.J."/>
            <person name="Burquez A."/>
            <person name="Wojciechowski M.F."/>
        </authorList>
    </citation>
    <scope>NUCLEOTIDE SEQUENCE</scope>
    <source>
        <strain evidence="1">SGP5-SGP5p</strain>
        <tissue evidence="1">Aerial part</tissue>
    </source>
</reference>
<dbReference type="SUPFAM" id="SSF54001">
    <property type="entry name" value="Cysteine proteinases"/>
    <property type="match status" value="1"/>
</dbReference>
<comment type="caution">
    <text evidence="1">The sequence shown here is derived from an EMBL/GenBank/DDBJ whole genome shotgun (WGS) entry which is preliminary data.</text>
</comment>
<proteinExistence type="predicted"/>
<accession>A0A9Q1GUT7</accession>
<protein>
    <recommendedName>
        <fullName evidence="3">Ubiquitin-like protease family profile domain-containing protein</fullName>
    </recommendedName>
</protein>
<gene>
    <name evidence="1" type="ORF">Cgig2_024289</name>
</gene>
<dbReference type="Proteomes" id="UP001153076">
    <property type="component" value="Unassembled WGS sequence"/>
</dbReference>
<keyword evidence="2" id="KW-1185">Reference proteome</keyword>
<dbReference type="AlphaFoldDB" id="A0A9Q1GUT7"/>
<evidence type="ECO:0000313" key="1">
    <source>
        <dbReference type="EMBL" id="KAJ8425634.1"/>
    </source>
</evidence>
<sequence>MRTNPKKETRLLLKRARLGSTLSRLKYQLYSRPLAQNPSAGGDQRATDSNKLKLTKEVLPAKNDEKHVGVTRTPEKLEELNNLHLAYCSPYFIRLTKLDSELPQDELVISEYVFGKVEDVDDIEPLFVSCGDKEGNGVSMATLKPGEEVEMNVIDIWSSILNERERKRDLATPSRLFMSCDQNYFFSKEMLKVNSFKKRYEDFKLSKVLNLYLQGVQHLKNDILKRLKAVCLKMPQRSSANVIDCGIFCMRHMESYLREGEKWQSGLNPNDVSITA</sequence>
<evidence type="ECO:0008006" key="3">
    <source>
        <dbReference type="Google" id="ProtNLM"/>
    </source>
</evidence>
<dbReference type="EMBL" id="JAKOGI010001435">
    <property type="protein sequence ID" value="KAJ8425634.1"/>
    <property type="molecule type" value="Genomic_DNA"/>
</dbReference>
<dbReference type="InterPro" id="IPR038765">
    <property type="entry name" value="Papain-like_cys_pep_sf"/>
</dbReference>
<dbReference type="OrthoDB" id="1749738at2759"/>